<feature type="domain" description="ZZ-type" evidence="6">
    <location>
        <begin position="853"/>
        <end position="908"/>
    </location>
</feature>
<feature type="compositionally biased region" description="Polar residues" evidence="5">
    <location>
        <begin position="1260"/>
        <end position="1278"/>
    </location>
</feature>
<feature type="compositionally biased region" description="Basic and acidic residues" evidence="5">
    <location>
        <begin position="929"/>
        <end position="938"/>
    </location>
</feature>
<keyword evidence="2 4" id="KW-0863">Zinc-finger</keyword>
<dbReference type="SUPFAM" id="SSF57850">
    <property type="entry name" value="RING/U-box"/>
    <property type="match status" value="5"/>
</dbReference>
<dbReference type="InterPro" id="IPR000433">
    <property type="entry name" value="Znf_ZZ"/>
</dbReference>
<name>S8EER5_FOMSC</name>
<feature type="compositionally biased region" description="Low complexity" evidence="5">
    <location>
        <begin position="165"/>
        <end position="184"/>
    </location>
</feature>
<dbReference type="HOGENOM" id="CLU_005087_0_0_1"/>
<dbReference type="PROSITE" id="PS50135">
    <property type="entry name" value="ZF_ZZ_2"/>
    <property type="match status" value="5"/>
</dbReference>
<dbReference type="CDD" id="cd14947">
    <property type="entry name" value="NBR1_like"/>
    <property type="match status" value="1"/>
</dbReference>
<feature type="domain" description="ZZ-type" evidence="6">
    <location>
        <begin position="1015"/>
        <end position="1070"/>
    </location>
</feature>
<feature type="compositionally biased region" description="Pro residues" evidence="5">
    <location>
        <begin position="479"/>
        <end position="491"/>
    </location>
</feature>
<dbReference type="InterPro" id="IPR032350">
    <property type="entry name" value="Nbr1_FW"/>
</dbReference>
<dbReference type="GO" id="GO:0000407">
    <property type="term" value="C:phagophore assembly site"/>
    <property type="evidence" value="ECO:0007669"/>
    <property type="project" value="TreeGrafter"/>
</dbReference>
<protein>
    <recommendedName>
        <fullName evidence="6">ZZ-type domain-containing protein</fullName>
    </recommendedName>
</protein>
<feature type="compositionally biased region" description="Basic and acidic residues" evidence="5">
    <location>
        <begin position="267"/>
        <end position="276"/>
    </location>
</feature>
<dbReference type="Gene3D" id="2.60.40.10">
    <property type="entry name" value="Immunoglobulins"/>
    <property type="match status" value="1"/>
</dbReference>
<feature type="compositionally biased region" description="Basic and acidic residues" evidence="5">
    <location>
        <begin position="150"/>
        <end position="164"/>
    </location>
</feature>
<dbReference type="SMART" id="SM00291">
    <property type="entry name" value="ZnF_ZZ"/>
    <property type="match status" value="5"/>
</dbReference>
<dbReference type="InterPro" id="IPR013783">
    <property type="entry name" value="Ig-like_fold"/>
</dbReference>
<proteinExistence type="predicted"/>
<dbReference type="OrthoDB" id="661148at2759"/>
<keyword evidence="1" id="KW-0479">Metal-binding</keyword>
<dbReference type="eggNOG" id="KOG4582">
    <property type="taxonomic scope" value="Eukaryota"/>
</dbReference>
<accession>S8EER5</accession>
<feature type="region of interest" description="Disordered" evidence="5">
    <location>
        <begin position="1586"/>
        <end position="1615"/>
    </location>
</feature>
<evidence type="ECO:0000256" key="5">
    <source>
        <dbReference type="SAM" id="MobiDB-lite"/>
    </source>
</evidence>
<dbReference type="GO" id="GO:0043130">
    <property type="term" value="F:ubiquitin binding"/>
    <property type="evidence" value="ECO:0007669"/>
    <property type="project" value="TreeGrafter"/>
</dbReference>
<evidence type="ECO:0000313" key="7">
    <source>
        <dbReference type="EMBL" id="EPT03512.1"/>
    </source>
</evidence>
<dbReference type="CDD" id="cd02338">
    <property type="entry name" value="ZZ_PCMF_like"/>
    <property type="match status" value="2"/>
</dbReference>
<gene>
    <name evidence="7" type="ORF">FOMPIDRAFT_1047049</name>
</gene>
<dbReference type="Gene3D" id="3.30.60.90">
    <property type="match status" value="5"/>
</dbReference>
<feature type="region of interest" description="Disordered" evidence="5">
    <location>
        <begin position="1380"/>
        <end position="1415"/>
    </location>
</feature>
<dbReference type="eggNOG" id="KOG4351">
    <property type="taxonomic scope" value="Eukaryota"/>
</dbReference>
<keyword evidence="3" id="KW-0862">Zinc</keyword>
<dbReference type="PANTHER" id="PTHR20930:SF0">
    <property type="entry name" value="PROTEIN ILRUN"/>
    <property type="match status" value="1"/>
</dbReference>
<feature type="compositionally biased region" description="Polar residues" evidence="5">
    <location>
        <begin position="185"/>
        <end position="195"/>
    </location>
</feature>
<feature type="compositionally biased region" description="Low complexity" evidence="5">
    <location>
        <begin position="234"/>
        <end position="252"/>
    </location>
</feature>
<feature type="region of interest" description="Disordered" evidence="5">
    <location>
        <begin position="127"/>
        <end position="253"/>
    </location>
</feature>
<evidence type="ECO:0000256" key="3">
    <source>
        <dbReference type="ARBA" id="ARBA00022833"/>
    </source>
</evidence>
<dbReference type="PANTHER" id="PTHR20930">
    <property type="entry name" value="OVARIAN CARCINOMA ANTIGEN CA125-RELATED"/>
    <property type="match status" value="1"/>
</dbReference>
<dbReference type="STRING" id="743788.S8EER5"/>
<dbReference type="InParanoid" id="S8EER5"/>
<evidence type="ECO:0000313" key="8">
    <source>
        <dbReference type="Proteomes" id="UP000015241"/>
    </source>
</evidence>
<reference evidence="7 8" key="1">
    <citation type="journal article" date="2012" name="Science">
        <title>The Paleozoic origin of enzymatic lignin decomposition reconstructed from 31 fungal genomes.</title>
        <authorList>
            <person name="Floudas D."/>
            <person name="Binder M."/>
            <person name="Riley R."/>
            <person name="Barry K."/>
            <person name="Blanchette R.A."/>
            <person name="Henrissat B."/>
            <person name="Martinez A.T."/>
            <person name="Otillar R."/>
            <person name="Spatafora J.W."/>
            <person name="Yadav J.S."/>
            <person name="Aerts A."/>
            <person name="Benoit I."/>
            <person name="Boyd A."/>
            <person name="Carlson A."/>
            <person name="Copeland A."/>
            <person name="Coutinho P.M."/>
            <person name="de Vries R.P."/>
            <person name="Ferreira P."/>
            <person name="Findley K."/>
            <person name="Foster B."/>
            <person name="Gaskell J."/>
            <person name="Glotzer D."/>
            <person name="Gorecki P."/>
            <person name="Heitman J."/>
            <person name="Hesse C."/>
            <person name="Hori C."/>
            <person name="Igarashi K."/>
            <person name="Jurgens J.A."/>
            <person name="Kallen N."/>
            <person name="Kersten P."/>
            <person name="Kohler A."/>
            <person name="Kuees U."/>
            <person name="Kumar T.K.A."/>
            <person name="Kuo A."/>
            <person name="LaButti K."/>
            <person name="Larrondo L.F."/>
            <person name="Lindquist E."/>
            <person name="Ling A."/>
            <person name="Lombard V."/>
            <person name="Lucas S."/>
            <person name="Lundell T."/>
            <person name="Martin R."/>
            <person name="McLaughlin D.J."/>
            <person name="Morgenstern I."/>
            <person name="Morin E."/>
            <person name="Murat C."/>
            <person name="Nagy L.G."/>
            <person name="Nolan M."/>
            <person name="Ohm R.A."/>
            <person name="Patyshakuliyeva A."/>
            <person name="Rokas A."/>
            <person name="Ruiz-Duenas F.J."/>
            <person name="Sabat G."/>
            <person name="Salamov A."/>
            <person name="Samejima M."/>
            <person name="Schmutz J."/>
            <person name="Slot J.C."/>
            <person name="St John F."/>
            <person name="Stenlid J."/>
            <person name="Sun H."/>
            <person name="Sun S."/>
            <person name="Syed K."/>
            <person name="Tsang A."/>
            <person name="Wiebenga A."/>
            <person name="Young D."/>
            <person name="Pisabarro A."/>
            <person name="Eastwood D.C."/>
            <person name="Martin F."/>
            <person name="Cullen D."/>
            <person name="Grigoriev I.V."/>
            <person name="Hibbett D.S."/>
        </authorList>
    </citation>
    <scope>NUCLEOTIDE SEQUENCE</scope>
    <source>
        <strain evidence="8">FP-58527</strain>
    </source>
</reference>
<feature type="compositionally biased region" description="Pro residues" evidence="5">
    <location>
        <begin position="1403"/>
        <end position="1415"/>
    </location>
</feature>
<feature type="compositionally biased region" description="Low complexity" evidence="5">
    <location>
        <begin position="210"/>
        <end position="223"/>
    </location>
</feature>
<feature type="region of interest" description="Disordered" evidence="5">
    <location>
        <begin position="267"/>
        <end position="356"/>
    </location>
</feature>
<organism evidence="7 8">
    <name type="scientific">Fomitopsis schrenkii</name>
    <name type="common">Brown rot fungus</name>
    <dbReference type="NCBI Taxonomy" id="2126942"/>
    <lineage>
        <taxon>Eukaryota</taxon>
        <taxon>Fungi</taxon>
        <taxon>Dikarya</taxon>
        <taxon>Basidiomycota</taxon>
        <taxon>Agaricomycotina</taxon>
        <taxon>Agaricomycetes</taxon>
        <taxon>Polyporales</taxon>
        <taxon>Fomitopsis</taxon>
    </lineage>
</organism>
<dbReference type="CDD" id="cd02340">
    <property type="entry name" value="ZZ_NBR1_like"/>
    <property type="match status" value="3"/>
</dbReference>
<feature type="region of interest" description="Disordered" evidence="5">
    <location>
        <begin position="476"/>
        <end position="517"/>
    </location>
</feature>
<dbReference type="Proteomes" id="UP000015241">
    <property type="component" value="Unassembled WGS sequence"/>
</dbReference>
<evidence type="ECO:0000256" key="4">
    <source>
        <dbReference type="PROSITE-ProRule" id="PRU00228"/>
    </source>
</evidence>
<evidence type="ECO:0000256" key="1">
    <source>
        <dbReference type="ARBA" id="ARBA00022723"/>
    </source>
</evidence>
<dbReference type="GO" id="GO:0016236">
    <property type="term" value="P:macroautophagy"/>
    <property type="evidence" value="ECO:0007669"/>
    <property type="project" value="TreeGrafter"/>
</dbReference>
<feature type="region of interest" description="Disordered" evidence="5">
    <location>
        <begin position="919"/>
        <end position="948"/>
    </location>
</feature>
<evidence type="ECO:0000259" key="6">
    <source>
        <dbReference type="PROSITE" id="PS50135"/>
    </source>
</evidence>
<feature type="region of interest" description="Disordered" evidence="5">
    <location>
        <begin position="1243"/>
        <end position="1278"/>
    </location>
</feature>
<keyword evidence="8" id="KW-1185">Reference proteome</keyword>
<dbReference type="EMBL" id="KE504130">
    <property type="protein sequence ID" value="EPT03512.1"/>
    <property type="molecule type" value="Genomic_DNA"/>
</dbReference>
<feature type="domain" description="ZZ-type" evidence="6">
    <location>
        <begin position="951"/>
        <end position="1003"/>
    </location>
</feature>
<dbReference type="Pfam" id="PF00569">
    <property type="entry name" value="ZZ"/>
    <property type="match status" value="5"/>
</dbReference>
<dbReference type="InterPro" id="IPR043145">
    <property type="entry name" value="Znf_ZZ_sf"/>
</dbReference>
<evidence type="ECO:0000256" key="2">
    <source>
        <dbReference type="ARBA" id="ARBA00022771"/>
    </source>
</evidence>
<sequence length="1670" mass="182471">MFTVKATYRNETRKFTFPDSSHFPSFEQLHDQLYRVFRISPSFYLSQILFSPNSTRSSPTSQRILLGKEVYSSAEYDEHIAPYRDRSWPGALLKFSVHDATPHKSPTTSNNRISMLSTDSGIASLTSESAGSATVVDGEHAPRSPQSEGGARKLFLERLRERTTTRTNSSPPSELPVEPSPLISTASSQDLTSGQSSRPLPRRPSPSHETGSAASTITGSSKTVRPSLYDLLNREPSSSSRSTTRSESSRPSLADVLRQDLAALSAHHDEGAESERPAQQPTNPISIDVVPPSPSAATDAARITLEERLEPAPQGRRRTVVAPRRAWDDGTVSPRPVSERRSRPRPISDYSSLSNIMTDRVQRPSLVELIREGPSAETLRLREERRSFRERIDTLQKASSEAIARVRKRYEEEQPLVIPPPPILSQSDIHIGQSPSFVVPPPPILYPSVGMTLPGQEVTPPAMPQREPSPIIMLEPQPEVAPPQSPGPDTPPMTADAVGAELPARDGPSSDVPQPKECCSVAQGKAEVHVLIDRFVSDLEGTMKRTFGEDWSINDALNGAGHSCGHQPAASYGSQSGCCRNRLGTRTPSPLSSPRNSLVPSFPAGFMPNAPCGWLPTTTTTTAPTRTPSPMYCPVIPLTPPMACQFGMATPPPPSMPPLPPFPYLQESRSSFAPVVPPPPSSWVPPPPPPWTHSASAHPGITCDGCRRMNFYGIRYKCMDCYDFDLCHECMNSVEVVEKHIQHTFKPVIESRAAQQNTHIGITCDGCGRRNIFGIRHKCLECDDYDLCTSCICSGAQFDQHDSTHHFFPIVKPGDMQRFDSALRAQSTAHTAVERAEPVETTGFASVEEGPVHRNILCDSCNDVVVGIRHKCLDCPDYDLCEKCYAIPEVRSEHGTAHQFFAIDRPGEVIVHTVFSGAGERVPSSSNPHRQERTESRESATPASSHEEPVIHSAQCNLCESRIRGVRYKCVTCPDFDTCAACFQITNEQHPGHGFVKVSHPADLMVRESLRTEIIHAARCDICNADIKGIRYKCMHPQCPDFDLCQNCEALPFPVHPPAHPMLKMRTPDTIVPIVLHPGHGSLNQQSFEDGVTWAPTPPCVQEATEDHDEISPRHAEDNWQSLLSQLRADTEVEQTGFAMEESEVLRRYPVIPLTQSEVSDVAATPSAPLMQSIDMSATSSPVVFIPPPIFYTTSPAYGPVIVDQIDEPLVNLPTPMQPATPTQLASPVAKPVAEPHLIDLEKEESIPPKATSDAAAISDVNSNGVSTPSEVPASVTSANSVPRLDPVSNNEWRELWPELTAMLKHLLQPPTPGATIPTVHKESMPGAMFEEKQDEIEQPLLQVAGEPRAAVEESPLVGEPLLQRPLVPERAPTIHRDIRDYFNVPPPPPLRKDTKPAAVPRAPSPKPVLPPKPAPPRPMVALPCQMPVVHQPLFATFVSDNNIPDGQVFPPGAEFVKSWKMVNKGTRDWPETTELVFVAGDRMAPHANASRSVKIGAVKAGAEVEIVAGEMKAPEIPGKYVSYWRLSDGESNQFGHSIWVDITVAEMTRATSSLSTTDESLAASSVIMPQAAQFADAPRVILPPRAATNPSEPTLSVTIPSGPPSETDSFDSSISLVDAPSSPISDEIERYYQELREQVSANRPTTATARLTQEADYVMLYDSSSSVSD</sequence>
<dbReference type="PROSITE" id="PS01357">
    <property type="entry name" value="ZF_ZZ_1"/>
    <property type="match status" value="2"/>
</dbReference>
<feature type="compositionally biased region" description="Polar residues" evidence="5">
    <location>
        <begin position="1589"/>
        <end position="1615"/>
    </location>
</feature>
<feature type="domain" description="ZZ-type" evidence="6">
    <location>
        <begin position="759"/>
        <end position="815"/>
    </location>
</feature>
<dbReference type="Pfam" id="PF16158">
    <property type="entry name" value="N_BRCA1_IG"/>
    <property type="match status" value="1"/>
</dbReference>
<dbReference type="GO" id="GO:0008270">
    <property type="term" value="F:zinc ion binding"/>
    <property type="evidence" value="ECO:0007669"/>
    <property type="project" value="UniProtKB-KW"/>
</dbReference>
<feature type="domain" description="ZZ-type" evidence="6">
    <location>
        <begin position="698"/>
        <end position="753"/>
    </location>
</feature>